<dbReference type="SUPFAM" id="SSF53098">
    <property type="entry name" value="Ribonuclease H-like"/>
    <property type="match status" value="1"/>
</dbReference>
<dbReference type="PANTHER" id="PTHR23272">
    <property type="entry name" value="BED FINGER-RELATED"/>
    <property type="match status" value="1"/>
</dbReference>
<keyword evidence="3" id="KW-1185">Reference proteome</keyword>
<proteinExistence type="predicted"/>
<dbReference type="InterPro" id="IPR012337">
    <property type="entry name" value="RNaseH-like_sf"/>
</dbReference>
<dbReference type="Gramene" id="Solyc10g044643.1.1">
    <property type="protein sequence ID" value="Solyc10g044643.1.1"/>
    <property type="gene ID" value="Solyc10g044643.1"/>
</dbReference>
<name>A0A3Q7IF39_SOLLC</name>
<dbReference type="Pfam" id="PF05699">
    <property type="entry name" value="Dimer_Tnp_hAT"/>
    <property type="match status" value="1"/>
</dbReference>
<dbReference type="PANTHER" id="PTHR23272:SF184">
    <property type="entry name" value="OS03G0311250 PROTEIN"/>
    <property type="match status" value="1"/>
</dbReference>
<reference evidence="2" key="1">
    <citation type="journal article" date="2012" name="Nature">
        <title>The tomato genome sequence provides insights into fleshy fruit evolution.</title>
        <authorList>
            <consortium name="Tomato Genome Consortium"/>
        </authorList>
    </citation>
    <scope>NUCLEOTIDE SEQUENCE [LARGE SCALE GENOMIC DNA]</scope>
    <source>
        <strain evidence="2">cv. Heinz 1706</strain>
    </source>
</reference>
<reference evidence="2" key="2">
    <citation type="submission" date="2019-01" db="UniProtKB">
        <authorList>
            <consortium name="EnsemblPlants"/>
        </authorList>
    </citation>
    <scope>IDENTIFICATION</scope>
    <source>
        <strain evidence="2">cv. Heinz 1706</strain>
    </source>
</reference>
<dbReference type="GO" id="GO:0046983">
    <property type="term" value="F:protein dimerization activity"/>
    <property type="evidence" value="ECO:0007669"/>
    <property type="project" value="InterPro"/>
</dbReference>
<dbReference type="EnsemblPlants" id="Solyc10g044643.1.1">
    <property type="protein sequence ID" value="Solyc10g044643.1.1"/>
    <property type="gene ID" value="Solyc10g044643.1"/>
</dbReference>
<evidence type="ECO:0000313" key="2">
    <source>
        <dbReference type="EnsemblPlants" id="Solyc10g044643.1.1"/>
    </source>
</evidence>
<sequence>MKFLVVKKNRLNEDNTDDYLDFYLELSHNNKNDFDAYVNQNTEPTDDVLAWWRNRGKGFPKLQPMARDVLAIQASSVASKGIFSAARFQIGEHMHSLAVDSLEISVLFRDWINAERRNLGREPLPTRFQSDVDEIIQDYNNSEIEHIKQDAVSELDSSVPFREKDLIVGPDAGFNGIRSESIKCIGVYNSLVIMPTHQSVSYSKSREQLSEEFNIISTFQLERKLRQGTEQHAGYTLKLIVSTVERLVPALTPEAPAFFNPFFLIIKLAPMNKLEDKARTNPLILSDDMPLYTSFQLCVSIPSTNHKKNPKP</sequence>
<evidence type="ECO:0000313" key="3">
    <source>
        <dbReference type="Proteomes" id="UP000004994"/>
    </source>
</evidence>
<dbReference type="InterPro" id="IPR008906">
    <property type="entry name" value="HATC_C_dom"/>
</dbReference>
<dbReference type="AlphaFoldDB" id="A0A3Q7IF39"/>
<dbReference type="Proteomes" id="UP000004994">
    <property type="component" value="Chromosome 10"/>
</dbReference>
<evidence type="ECO:0000259" key="1">
    <source>
        <dbReference type="Pfam" id="PF05699"/>
    </source>
</evidence>
<organism evidence="2">
    <name type="scientific">Solanum lycopersicum</name>
    <name type="common">Tomato</name>
    <name type="synonym">Lycopersicon esculentum</name>
    <dbReference type="NCBI Taxonomy" id="4081"/>
    <lineage>
        <taxon>Eukaryota</taxon>
        <taxon>Viridiplantae</taxon>
        <taxon>Streptophyta</taxon>
        <taxon>Embryophyta</taxon>
        <taxon>Tracheophyta</taxon>
        <taxon>Spermatophyta</taxon>
        <taxon>Magnoliopsida</taxon>
        <taxon>eudicotyledons</taxon>
        <taxon>Gunneridae</taxon>
        <taxon>Pentapetalae</taxon>
        <taxon>asterids</taxon>
        <taxon>lamiids</taxon>
        <taxon>Solanales</taxon>
        <taxon>Solanaceae</taxon>
        <taxon>Solanoideae</taxon>
        <taxon>Solaneae</taxon>
        <taxon>Solanum</taxon>
        <taxon>Solanum subgen. Lycopersicon</taxon>
    </lineage>
</organism>
<feature type="domain" description="HAT C-terminal dimerisation" evidence="1">
    <location>
        <begin position="36"/>
        <end position="112"/>
    </location>
</feature>
<accession>A0A3Q7IF39</accession>
<dbReference type="InParanoid" id="A0A3Q7IF39"/>
<protein>
    <recommendedName>
        <fullName evidence="1">HAT C-terminal dimerisation domain-containing protein</fullName>
    </recommendedName>
</protein>